<keyword evidence="3" id="KW-0812">Transmembrane</keyword>
<evidence type="ECO:0000259" key="4">
    <source>
        <dbReference type="PROSITE" id="PS51782"/>
    </source>
</evidence>
<organism evidence="5 6">
    <name type="scientific">Lysobacter hankyongensis</name>
    <dbReference type="NCBI Taxonomy" id="1176535"/>
    <lineage>
        <taxon>Bacteria</taxon>
        <taxon>Pseudomonadati</taxon>
        <taxon>Pseudomonadota</taxon>
        <taxon>Gammaproteobacteria</taxon>
        <taxon>Lysobacterales</taxon>
        <taxon>Lysobacteraceae</taxon>
        <taxon>Lysobacter</taxon>
    </lineage>
</organism>
<dbReference type="InterPro" id="IPR038440">
    <property type="entry name" value="FimV_C_sf"/>
</dbReference>
<feature type="region of interest" description="Disordered" evidence="2">
    <location>
        <begin position="145"/>
        <end position="185"/>
    </location>
</feature>
<dbReference type="SMART" id="SM00257">
    <property type="entry name" value="LysM"/>
    <property type="match status" value="1"/>
</dbReference>
<dbReference type="InterPro" id="IPR020012">
    <property type="entry name" value="LysM_FimV"/>
</dbReference>
<name>A0ABP9AFY4_9GAMM</name>
<dbReference type="EMBL" id="BAABJE010000001">
    <property type="protein sequence ID" value="GAA4780713.1"/>
    <property type="molecule type" value="Genomic_DNA"/>
</dbReference>
<keyword evidence="6" id="KW-1185">Reference proteome</keyword>
<feature type="compositionally biased region" description="Pro residues" evidence="2">
    <location>
        <begin position="147"/>
        <end position="165"/>
    </location>
</feature>
<evidence type="ECO:0000313" key="6">
    <source>
        <dbReference type="Proteomes" id="UP001499959"/>
    </source>
</evidence>
<dbReference type="Proteomes" id="UP001499959">
    <property type="component" value="Unassembled WGS sequence"/>
</dbReference>
<dbReference type="Gene3D" id="3.10.350.10">
    <property type="entry name" value="LysM domain"/>
    <property type="match status" value="1"/>
</dbReference>
<protein>
    <recommendedName>
        <fullName evidence="4">LysM domain-containing protein</fullName>
    </recommendedName>
</protein>
<feature type="transmembrane region" description="Helical" evidence="3">
    <location>
        <begin position="441"/>
        <end position="462"/>
    </location>
</feature>
<dbReference type="InterPro" id="IPR020011">
    <property type="entry name" value="FimV_C"/>
</dbReference>
<feature type="region of interest" description="Disordered" evidence="2">
    <location>
        <begin position="345"/>
        <end position="368"/>
    </location>
</feature>
<gene>
    <name evidence="5" type="ORF">GCM10023307_00840</name>
</gene>
<dbReference type="NCBIfam" id="TIGR03505">
    <property type="entry name" value="FimV_core"/>
    <property type="match status" value="1"/>
</dbReference>
<keyword evidence="1" id="KW-0175">Coiled coil</keyword>
<comment type="caution">
    <text evidence="5">The sequence shown here is derived from an EMBL/GenBank/DDBJ whole genome shotgun (WGS) entry which is preliminary data.</text>
</comment>
<evidence type="ECO:0000256" key="1">
    <source>
        <dbReference type="SAM" id="Coils"/>
    </source>
</evidence>
<evidence type="ECO:0000313" key="5">
    <source>
        <dbReference type="EMBL" id="GAA4780713.1"/>
    </source>
</evidence>
<keyword evidence="3" id="KW-1133">Transmembrane helix</keyword>
<accession>A0ABP9AFY4</accession>
<sequence>MVALLSPLSAWALGLGQIRVLSQRDQPLLAEIPVISNDPAELEMLQARLASPETFARVGLSAPQGIVSNLQFAVALDARGRPVIRVTSAAPVEQPLLTFLLEVDWGQGRLVREYSALLDTPQTAAAPAQPPIQEATVDPGNTVVRLPDPPPANPLEAPAPTPVPLRPGEQTASTPTDPLSSPAPMPIPLPPESVVPEPAVPVAATAAPIDILPGGETRTVRPGETLGSIAADLDRGFSLDQTILALLRANPEAFIGGNANRLKAGAVLRIPDANVIGSYTPDEAAVVVREQAAQWRGAGRALPQPPAVVGTPAGDAAATPAATTAATTAGGPRNARATAQARLEIVPPSANDAKRAGTRSGVSAGGEGDMLRQQELQQSKETLAAREAEVQELKARVAELEQLQQKQNELLSMKDSELAAAQQKLATSQAATPPAATVSGLGPWIGIAAGLVLVALLAVWWLRRRAAPVVTVVPPRDTERLAAAVPKIQDAAGTDNADAAEAPAFVDDIPGEPAEPAWNRLAKPAEPEAPKPAPPSRGVPTWHAGGVDVAPLNASPPGQGRLDLAKAYLDMGDRDTARSLLQEVATRGDSVDVRREAERLLQDLG</sequence>
<keyword evidence="3" id="KW-0472">Membrane</keyword>
<dbReference type="InterPro" id="IPR057840">
    <property type="entry name" value="FimV_N"/>
</dbReference>
<feature type="domain" description="LysM" evidence="4">
    <location>
        <begin position="216"/>
        <end position="270"/>
    </location>
</feature>
<evidence type="ECO:0000256" key="3">
    <source>
        <dbReference type="SAM" id="Phobius"/>
    </source>
</evidence>
<reference evidence="6" key="1">
    <citation type="journal article" date="2019" name="Int. J. Syst. Evol. Microbiol.">
        <title>The Global Catalogue of Microorganisms (GCM) 10K type strain sequencing project: providing services to taxonomists for standard genome sequencing and annotation.</title>
        <authorList>
            <consortium name="The Broad Institute Genomics Platform"/>
            <consortium name="The Broad Institute Genome Sequencing Center for Infectious Disease"/>
            <person name="Wu L."/>
            <person name="Ma J."/>
        </authorList>
    </citation>
    <scope>NUCLEOTIDE SEQUENCE [LARGE SCALE GENOMIC DNA]</scope>
    <source>
        <strain evidence="6">JCM 18204</strain>
    </source>
</reference>
<dbReference type="Gene3D" id="1.20.58.2200">
    <property type="match status" value="1"/>
</dbReference>
<dbReference type="Pfam" id="PF25800">
    <property type="entry name" value="FimV_N"/>
    <property type="match status" value="1"/>
</dbReference>
<dbReference type="CDD" id="cd00118">
    <property type="entry name" value="LysM"/>
    <property type="match status" value="1"/>
</dbReference>
<dbReference type="PROSITE" id="PS51782">
    <property type="entry name" value="LYSM"/>
    <property type="match status" value="1"/>
</dbReference>
<dbReference type="NCBIfam" id="TIGR03504">
    <property type="entry name" value="FimV_Cterm"/>
    <property type="match status" value="1"/>
</dbReference>
<feature type="coiled-coil region" evidence="1">
    <location>
        <begin position="376"/>
        <end position="410"/>
    </location>
</feature>
<proteinExistence type="predicted"/>
<dbReference type="InterPro" id="IPR018392">
    <property type="entry name" value="LysM"/>
</dbReference>
<dbReference type="InterPro" id="IPR036779">
    <property type="entry name" value="LysM_dom_sf"/>
</dbReference>
<evidence type="ECO:0000256" key="2">
    <source>
        <dbReference type="SAM" id="MobiDB-lite"/>
    </source>
</evidence>